<dbReference type="InterPro" id="IPR053184">
    <property type="entry name" value="FeoA-like"/>
</dbReference>
<dbReference type="SUPFAM" id="SSF50037">
    <property type="entry name" value="C-terminal domain of transcriptional repressors"/>
    <property type="match status" value="1"/>
</dbReference>
<dbReference type="SMART" id="SM00899">
    <property type="entry name" value="FeoA"/>
    <property type="match status" value="1"/>
</dbReference>
<dbReference type="Proteomes" id="UP000614424">
    <property type="component" value="Unassembled WGS sequence"/>
</dbReference>
<dbReference type="PANTHER" id="PTHR43151">
    <property type="entry name" value="FEOA FAMILY PROTEIN"/>
    <property type="match status" value="1"/>
</dbReference>
<reference evidence="3 4" key="1">
    <citation type="submission" date="2020-08" db="EMBL/GenBank/DDBJ databases">
        <title>Bridging the membrane lipid divide: bacteria of the FCB group superphylum have the potential to synthesize archaeal ether lipids.</title>
        <authorList>
            <person name="Villanueva L."/>
            <person name="Von Meijenfeldt F.A.B."/>
            <person name="Westbye A.B."/>
            <person name="Yadav S."/>
            <person name="Hopmans E.C."/>
            <person name="Dutilh B.E."/>
            <person name="Sinninghe Damste J.S."/>
        </authorList>
    </citation>
    <scope>NUCLEOTIDE SEQUENCE [LARGE SCALE GENOMIC DNA]</scope>
    <source>
        <strain evidence="3">NIOZ-UU47</strain>
    </source>
</reference>
<evidence type="ECO:0000259" key="2">
    <source>
        <dbReference type="SMART" id="SM00899"/>
    </source>
</evidence>
<evidence type="ECO:0000313" key="4">
    <source>
        <dbReference type="Proteomes" id="UP000614424"/>
    </source>
</evidence>
<feature type="domain" description="Ferrous iron transporter FeoA-like" evidence="2">
    <location>
        <begin position="10"/>
        <end position="79"/>
    </location>
</feature>
<dbReference type="InterPro" id="IPR038157">
    <property type="entry name" value="FeoA_core_dom"/>
</dbReference>
<dbReference type="EMBL" id="JACNJZ010000100">
    <property type="protein sequence ID" value="MBC8317701.1"/>
    <property type="molecule type" value="Genomic_DNA"/>
</dbReference>
<protein>
    <submittedName>
        <fullName evidence="3">Ferrous iron transport protein A</fullName>
    </submittedName>
</protein>
<dbReference type="InterPro" id="IPR007167">
    <property type="entry name" value="Fe-transptr_FeoA-like"/>
</dbReference>
<evidence type="ECO:0000256" key="1">
    <source>
        <dbReference type="ARBA" id="ARBA00023004"/>
    </source>
</evidence>
<name>A0A8J6NBJ2_9BACT</name>
<evidence type="ECO:0000313" key="3">
    <source>
        <dbReference type="EMBL" id="MBC8317701.1"/>
    </source>
</evidence>
<dbReference type="InterPro" id="IPR008988">
    <property type="entry name" value="Transcriptional_repressor_C"/>
</dbReference>
<accession>A0A8J6NBJ2</accession>
<organism evidence="3 4">
    <name type="scientific">Candidatus Desulfobia pelagia</name>
    <dbReference type="NCBI Taxonomy" id="2841692"/>
    <lineage>
        <taxon>Bacteria</taxon>
        <taxon>Pseudomonadati</taxon>
        <taxon>Thermodesulfobacteriota</taxon>
        <taxon>Desulfobulbia</taxon>
        <taxon>Desulfobulbales</taxon>
        <taxon>Desulfobulbaceae</taxon>
        <taxon>Candidatus Desulfobia</taxon>
    </lineage>
</organism>
<keyword evidence="1" id="KW-0408">Iron</keyword>
<dbReference type="PANTHER" id="PTHR43151:SF1">
    <property type="entry name" value="SSR2333 PROTEIN"/>
    <property type="match status" value="1"/>
</dbReference>
<dbReference type="GO" id="GO:0046914">
    <property type="term" value="F:transition metal ion binding"/>
    <property type="evidence" value="ECO:0007669"/>
    <property type="project" value="InterPro"/>
</dbReference>
<gene>
    <name evidence="3" type="ORF">H8E41_07320</name>
</gene>
<sequence>MPCCRKCPVSNLSSTRCGQIVTISGVNGCRQSENRLRSMGLSIGDTITVLNNCGSVLVAKGDFRIALGAGMSEKILITAG</sequence>
<dbReference type="Gene3D" id="2.30.30.90">
    <property type="match status" value="1"/>
</dbReference>
<dbReference type="AlphaFoldDB" id="A0A8J6NBJ2"/>
<dbReference type="Pfam" id="PF04023">
    <property type="entry name" value="FeoA"/>
    <property type="match status" value="1"/>
</dbReference>
<comment type="caution">
    <text evidence="3">The sequence shown here is derived from an EMBL/GenBank/DDBJ whole genome shotgun (WGS) entry which is preliminary data.</text>
</comment>
<proteinExistence type="predicted"/>